<evidence type="ECO:0000256" key="6">
    <source>
        <dbReference type="ARBA" id="ARBA00023163"/>
    </source>
</evidence>
<dbReference type="EMBL" id="JAQGDS010000001">
    <property type="protein sequence ID" value="KAJ6264477.1"/>
    <property type="molecule type" value="Genomic_DNA"/>
</dbReference>
<keyword evidence="4" id="KW-0949">S-adenosyl-L-methionine</keyword>
<evidence type="ECO:0000313" key="10">
    <source>
        <dbReference type="EMBL" id="KAJ6264477.1"/>
    </source>
</evidence>
<keyword evidence="7" id="KW-0539">Nucleus</keyword>
<evidence type="ECO:0000256" key="8">
    <source>
        <dbReference type="ARBA" id="ARBA00038158"/>
    </source>
</evidence>
<dbReference type="SUPFAM" id="SSF53335">
    <property type="entry name" value="S-adenosyl-L-methionine-dependent methyltransferases"/>
    <property type="match status" value="1"/>
</dbReference>
<evidence type="ECO:0000256" key="3">
    <source>
        <dbReference type="ARBA" id="ARBA00022679"/>
    </source>
</evidence>
<keyword evidence="11" id="KW-1185">Reference proteome</keyword>
<dbReference type="GO" id="GO:0032259">
    <property type="term" value="P:methylation"/>
    <property type="evidence" value="ECO:0007669"/>
    <property type="project" value="UniProtKB-KW"/>
</dbReference>
<evidence type="ECO:0000313" key="11">
    <source>
        <dbReference type="Proteomes" id="UP001221413"/>
    </source>
</evidence>
<dbReference type="Proteomes" id="UP001221413">
    <property type="component" value="Unassembled WGS sequence"/>
</dbReference>
<comment type="caution">
    <text evidence="10">The sequence shown here is derived from an EMBL/GenBank/DDBJ whole genome shotgun (WGS) entry which is preliminary data.</text>
</comment>
<evidence type="ECO:0000256" key="9">
    <source>
        <dbReference type="ARBA" id="ARBA00047870"/>
    </source>
</evidence>
<organism evidence="10 11">
    <name type="scientific">Drechslerella dactyloides</name>
    <name type="common">Nematode-trapping fungus</name>
    <name type="synonym">Arthrobotrys dactyloides</name>
    <dbReference type="NCBI Taxonomy" id="74499"/>
    <lineage>
        <taxon>Eukaryota</taxon>
        <taxon>Fungi</taxon>
        <taxon>Dikarya</taxon>
        <taxon>Ascomycota</taxon>
        <taxon>Pezizomycotina</taxon>
        <taxon>Orbiliomycetes</taxon>
        <taxon>Orbiliales</taxon>
        <taxon>Orbiliaceae</taxon>
        <taxon>Drechslerella</taxon>
    </lineage>
</organism>
<dbReference type="AlphaFoldDB" id="A0AAD6J804"/>
<accession>A0AAD6J804</accession>
<evidence type="ECO:0000256" key="2">
    <source>
        <dbReference type="ARBA" id="ARBA00022603"/>
    </source>
</evidence>
<name>A0AAD6J804_DREDA</name>
<proteinExistence type="inferred from homology"/>
<evidence type="ECO:0000256" key="4">
    <source>
        <dbReference type="ARBA" id="ARBA00022691"/>
    </source>
</evidence>
<evidence type="ECO:0000256" key="1">
    <source>
        <dbReference type="ARBA" id="ARBA00004123"/>
    </source>
</evidence>
<protein>
    <submittedName>
        <fullName evidence="10">Uncharacterized protein</fullName>
    </submittedName>
</protein>
<evidence type="ECO:0000256" key="5">
    <source>
        <dbReference type="ARBA" id="ARBA00023015"/>
    </source>
</evidence>
<comment type="similarity">
    <text evidence="8">Belongs to the methyltransferase superfamily. LaeA methyltransferase family.</text>
</comment>
<dbReference type="PANTHER" id="PTHR43591:SF30">
    <property type="entry name" value="PROTEIN-METHIONINE METHYLTRANSFERASE LAEA"/>
    <property type="match status" value="1"/>
</dbReference>
<comment type="subcellular location">
    <subcellularLocation>
        <location evidence="1">Nucleus</location>
    </subcellularLocation>
</comment>
<dbReference type="PANTHER" id="PTHR43591">
    <property type="entry name" value="METHYLTRANSFERASE"/>
    <property type="match status" value="1"/>
</dbReference>
<keyword evidence="2" id="KW-0489">Methyltransferase</keyword>
<keyword evidence="5" id="KW-0805">Transcription regulation</keyword>
<keyword evidence="6" id="KW-0804">Transcription</keyword>
<dbReference type="CDD" id="cd02440">
    <property type="entry name" value="AdoMet_MTases"/>
    <property type="match status" value="1"/>
</dbReference>
<dbReference type="Gene3D" id="3.40.50.150">
    <property type="entry name" value="Vaccinia Virus protein VP39"/>
    <property type="match status" value="1"/>
</dbReference>
<reference evidence="10" key="1">
    <citation type="submission" date="2023-01" db="EMBL/GenBank/DDBJ databases">
        <title>The chitinases involved in constricting ring structure development in the nematode-trapping fungus Drechslerella dactyloides.</title>
        <authorList>
            <person name="Wang R."/>
            <person name="Zhang L."/>
            <person name="Tang P."/>
            <person name="Li S."/>
            <person name="Liang L."/>
        </authorList>
    </citation>
    <scope>NUCLEOTIDE SEQUENCE</scope>
    <source>
        <strain evidence="10">YMF1.00031</strain>
    </source>
</reference>
<keyword evidence="3" id="KW-0808">Transferase</keyword>
<sequence length="377" mass="42842">MLFGLEMANKERHFVINKRLSENLPVFGWVPRDWVSVVRFFAGATSSIRIGEFKASPERVFCSSSTAATSAVFLFVSFEFGRVAMLANGIGVEKYMELTGERPTDFAILLPLQVRAFSKEQDRLDILHKLYLVSRRNELHRAPISDTPYGQTRILDLGTGTGIWSIDIADKYPNAEVIGTDLSPIQPKWIPKNLQIRICDFESTWTLGQNSFDLIHMRNGVGSVSSWPSLYRNVFQHLKPGYGWFEQVEIDYEPRCDDGTMSPNSSLVSWYQYLADATERSGKPLRYQHKTGKMLADAGFTDIREVIIQVPYSPWSSDPHLKKIGSWYTLAMSEGLESLCIAPFNRIFGWDLEAINSFLGPVKKEMLSKKVHAYNNM</sequence>
<gene>
    <name evidence="10" type="ORF">Dda_0623</name>
</gene>
<comment type="catalytic activity">
    <reaction evidence="9">
        <text>L-methionyl-[protein] + S-adenosyl-L-methionine = S-methyl-L-methionyl-[protein] + S-adenosyl-L-homocysteine</text>
        <dbReference type="Rhea" id="RHEA:60560"/>
        <dbReference type="Rhea" id="RHEA-COMP:12313"/>
        <dbReference type="Rhea" id="RHEA-COMP:15592"/>
        <dbReference type="ChEBI" id="CHEBI:16044"/>
        <dbReference type="ChEBI" id="CHEBI:57856"/>
        <dbReference type="ChEBI" id="CHEBI:59789"/>
        <dbReference type="ChEBI" id="CHEBI:142742"/>
    </reaction>
    <physiologicalReaction direction="left-to-right" evidence="9">
        <dbReference type="Rhea" id="RHEA:60561"/>
    </physiologicalReaction>
</comment>
<dbReference type="GO" id="GO:0008168">
    <property type="term" value="F:methyltransferase activity"/>
    <property type="evidence" value="ECO:0007669"/>
    <property type="project" value="UniProtKB-KW"/>
</dbReference>
<dbReference type="Pfam" id="PF13489">
    <property type="entry name" value="Methyltransf_23"/>
    <property type="match status" value="1"/>
</dbReference>
<dbReference type="InterPro" id="IPR029063">
    <property type="entry name" value="SAM-dependent_MTases_sf"/>
</dbReference>
<evidence type="ECO:0000256" key="7">
    <source>
        <dbReference type="ARBA" id="ARBA00023242"/>
    </source>
</evidence>
<dbReference type="GO" id="GO:0005634">
    <property type="term" value="C:nucleus"/>
    <property type="evidence" value="ECO:0007669"/>
    <property type="project" value="UniProtKB-SubCell"/>
</dbReference>